<comment type="caution">
    <text evidence="1">The sequence shown here is derived from an EMBL/GenBank/DDBJ whole genome shotgun (WGS) entry which is preliminary data.</text>
</comment>
<evidence type="ECO:0000313" key="2">
    <source>
        <dbReference type="Proteomes" id="UP000760494"/>
    </source>
</evidence>
<proteinExistence type="predicted"/>
<sequence length="165" mass="19003">MADKITRGAWFNPIVIDDDEPVKLEDNPLPSRLPLPSTLHLSNTLHLPNGPPVTNGPPLFPCRTRPIPAVRFGTMRTRNQLCRLLQEFYNNSPAEFHRKVDRAYAQFLHKFSTTQQSYLRRIQPVFDNGNCFSGFSQVYPSATLTQLMQMVLHAEKRQTWVVFHV</sequence>
<dbReference type="AlphaFoldDB" id="A0A2H3RBX9"/>
<accession>A0A2H3RBX9</accession>
<organism evidence="1 2">
    <name type="scientific">Fusarium fujikuroi</name>
    <name type="common">Bakanae and foot rot disease fungus</name>
    <name type="synonym">Gibberella fujikuroi</name>
    <dbReference type="NCBI Taxonomy" id="5127"/>
    <lineage>
        <taxon>Eukaryota</taxon>
        <taxon>Fungi</taxon>
        <taxon>Dikarya</taxon>
        <taxon>Ascomycota</taxon>
        <taxon>Pezizomycotina</taxon>
        <taxon>Sordariomycetes</taxon>
        <taxon>Hypocreomycetidae</taxon>
        <taxon>Hypocreales</taxon>
        <taxon>Nectriaceae</taxon>
        <taxon>Fusarium</taxon>
        <taxon>Fusarium fujikuroi species complex</taxon>
    </lineage>
</organism>
<evidence type="ECO:0000313" key="1">
    <source>
        <dbReference type="EMBL" id="VTT62390.1"/>
    </source>
</evidence>
<reference evidence="1" key="1">
    <citation type="submission" date="2019-05" db="EMBL/GenBank/DDBJ databases">
        <authorList>
            <person name="Piombo E."/>
        </authorList>
    </citation>
    <scope>NUCLEOTIDE SEQUENCE</scope>
    <source>
        <strain evidence="1">C2S</strain>
    </source>
</reference>
<name>A0A2H3RBX9_FUSFU</name>
<dbReference type="Proteomes" id="UP000760494">
    <property type="component" value="Unassembled WGS sequence"/>
</dbReference>
<gene>
    <name evidence="1" type="ORF">C2S_4829</name>
</gene>
<dbReference type="EMBL" id="CABFJX010000079">
    <property type="protein sequence ID" value="VTT62390.1"/>
    <property type="molecule type" value="Genomic_DNA"/>
</dbReference>
<protein>
    <submittedName>
        <fullName evidence="1">Uncharacterized protein</fullName>
    </submittedName>
</protein>